<evidence type="ECO:0000313" key="2">
    <source>
        <dbReference type="EMBL" id="GMN44940.1"/>
    </source>
</evidence>
<dbReference type="AlphaFoldDB" id="A0AA88A4S3"/>
<dbReference type="Proteomes" id="UP001187192">
    <property type="component" value="Unassembled WGS sequence"/>
</dbReference>
<dbReference type="Gramene" id="FCD_00022886-RA">
    <property type="protein sequence ID" value="FCD_00022886-RA:cds"/>
    <property type="gene ID" value="FCD_00022886"/>
</dbReference>
<dbReference type="EMBL" id="BTGU01000019">
    <property type="protein sequence ID" value="GMN44940.1"/>
    <property type="molecule type" value="Genomic_DNA"/>
</dbReference>
<proteinExistence type="predicted"/>
<gene>
    <name evidence="2" type="ORF">TIFTF001_014139</name>
</gene>
<protein>
    <submittedName>
        <fullName evidence="2">Uncharacterized protein</fullName>
    </submittedName>
</protein>
<evidence type="ECO:0000256" key="1">
    <source>
        <dbReference type="SAM" id="MobiDB-lite"/>
    </source>
</evidence>
<accession>A0AA88A4S3</accession>
<comment type="caution">
    <text evidence="2">The sequence shown here is derived from an EMBL/GenBank/DDBJ whole genome shotgun (WGS) entry which is preliminary data.</text>
</comment>
<sequence length="149" mass="16149">MRTTTTRIIGAVKSHPRAHRLKRLRAASLSAREEGSHQPTHEPPTMGCTDPMSKGENSGHAAATSLPKPGPAVRSPTSRAPAVGKIAEVGRAVSGLIDHLANASEIAIMWMPARGIATGFTRGRRRSGFPARHRSCCRRRPLREQRHRG</sequence>
<feature type="region of interest" description="Disordered" evidence="1">
    <location>
        <begin position="28"/>
        <end position="81"/>
    </location>
</feature>
<keyword evidence="3" id="KW-1185">Reference proteome</keyword>
<reference evidence="2" key="1">
    <citation type="submission" date="2023-07" db="EMBL/GenBank/DDBJ databases">
        <title>draft genome sequence of fig (Ficus carica).</title>
        <authorList>
            <person name="Takahashi T."/>
            <person name="Nishimura K."/>
        </authorList>
    </citation>
    <scope>NUCLEOTIDE SEQUENCE</scope>
</reference>
<organism evidence="2 3">
    <name type="scientific">Ficus carica</name>
    <name type="common">Common fig</name>
    <dbReference type="NCBI Taxonomy" id="3494"/>
    <lineage>
        <taxon>Eukaryota</taxon>
        <taxon>Viridiplantae</taxon>
        <taxon>Streptophyta</taxon>
        <taxon>Embryophyta</taxon>
        <taxon>Tracheophyta</taxon>
        <taxon>Spermatophyta</taxon>
        <taxon>Magnoliopsida</taxon>
        <taxon>eudicotyledons</taxon>
        <taxon>Gunneridae</taxon>
        <taxon>Pentapetalae</taxon>
        <taxon>rosids</taxon>
        <taxon>fabids</taxon>
        <taxon>Rosales</taxon>
        <taxon>Moraceae</taxon>
        <taxon>Ficeae</taxon>
        <taxon>Ficus</taxon>
    </lineage>
</organism>
<evidence type="ECO:0000313" key="3">
    <source>
        <dbReference type="Proteomes" id="UP001187192"/>
    </source>
</evidence>
<feature type="region of interest" description="Disordered" evidence="1">
    <location>
        <begin position="124"/>
        <end position="149"/>
    </location>
</feature>
<name>A0AA88A4S3_FICCA</name>
<feature type="compositionally biased region" description="Basic and acidic residues" evidence="1">
    <location>
        <begin position="31"/>
        <end position="40"/>
    </location>
</feature>